<sequence>MVTSLHDAVMLVRGRGYGIPAQTAASNTGSSNDNNAGAATLAMAAQTAVCLPTSSCYPDYANLCAYADLERDLTHEELSQLSAVDPDPDTCTTSRFDFTEPVLHDRSINRGLTGFYDMRPYFPSPKRRLKFVEIAPEKSDTMEFW</sequence>
<name>A0ABR3C4W7_9PEZI</name>
<dbReference type="GeneID" id="92014122"/>
<accession>A0ABR3C4W7</accession>
<evidence type="ECO:0000313" key="2">
    <source>
        <dbReference type="Proteomes" id="UP001430584"/>
    </source>
</evidence>
<dbReference type="Proteomes" id="UP001430584">
    <property type="component" value="Unassembled WGS sequence"/>
</dbReference>
<evidence type="ECO:0000313" key="1">
    <source>
        <dbReference type="EMBL" id="KAL0254559.1"/>
    </source>
</evidence>
<comment type="caution">
    <text evidence="1">The sequence shown here is derived from an EMBL/GenBank/DDBJ whole genome shotgun (WGS) entry which is preliminary data.</text>
</comment>
<keyword evidence="2" id="KW-1185">Reference proteome</keyword>
<gene>
    <name evidence="1" type="ORF">SLS55_010037</name>
</gene>
<proteinExistence type="predicted"/>
<protein>
    <submittedName>
        <fullName evidence="1">Uncharacterized protein</fullName>
    </submittedName>
</protein>
<dbReference type="RefSeq" id="XP_066628430.1">
    <property type="nucleotide sequence ID" value="XM_066781428.1"/>
</dbReference>
<organism evidence="1 2">
    <name type="scientific">Diplodia seriata</name>
    <dbReference type="NCBI Taxonomy" id="420778"/>
    <lineage>
        <taxon>Eukaryota</taxon>
        <taxon>Fungi</taxon>
        <taxon>Dikarya</taxon>
        <taxon>Ascomycota</taxon>
        <taxon>Pezizomycotina</taxon>
        <taxon>Dothideomycetes</taxon>
        <taxon>Dothideomycetes incertae sedis</taxon>
        <taxon>Botryosphaeriales</taxon>
        <taxon>Botryosphaeriaceae</taxon>
        <taxon>Diplodia</taxon>
    </lineage>
</organism>
<dbReference type="EMBL" id="JAJVCZ030000011">
    <property type="protein sequence ID" value="KAL0254559.1"/>
    <property type="molecule type" value="Genomic_DNA"/>
</dbReference>
<reference evidence="1 2" key="1">
    <citation type="submission" date="2024-02" db="EMBL/GenBank/DDBJ databases">
        <title>De novo assembly and annotation of 12 fungi associated with fruit tree decline syndrome in Ontario, Canada.</title>
        <authorList>
            <person name="Sulman M."/>
            <person name="Ellouze W."/>
            <person name="Ilyukhin E."/>
        </authorList>
    </citation>
    <scope>NUCLEOTIDE SEQUENCE [LARGE SCALE GENOMIC DNA]</scope>
    <source>
        <strain evidence="1 2">FDS-637</strain>
    </source>
</reference>